<dbReference type="Pfam" id="PF05225">
    <property type="entry name" value="HTH_psq"/>
    <property type="match status" value="1"/>
</dbReference>
<dbReference type="InterPro" id="IPR009057">
    <property type="entry name" value="Homeodomain-like_sf"/>
</dbReference>
<feature type="domain" description="HTH psq-type" evidence="2">
    <location>
        <begin position="101"/>
        <end position="131"/>
    </location>
</feature>
<organism evidence="3 4">
    <name type="scientific">Araneus ventricosus</name>
    <name type="common">Orbweaver spider</name>
    <name type="synonym">Epeira ventricosa</name>
    <dbReference type="NCBI Taxonomy" id="182803"/>
    <lineage>
        <taxon>Eukaryota</taxon>
        <taxon>Metazoa</taxon>
        <taxon>Ecdysozoa</taxon>
        <taxon>Arthropoda</taxon>
        <taxon>Chelicerata</taxon>
        <taxon>Arachnida</taxon>
        <taxon>Araneae</taxon>
        <taxon>Araneomorphae</taxon>
        <taxon>Entelegynae</taxon>
        <taxon>Araneoidea</taxon>
        <taxon>Araneidae</taxon>
        <taxon>Araneus</taxon>
    </lineage>
</organism>
<keyword evidence="4" id="KW-1185">Reference proteome</keyword>
<gene>
    <name evidence="3" type="ORF">AVEN_260069_1</name>
</gene>
<reference evidence="3 4" key="1">
    <citation type="journal article" date="2019" name="Sci. Rep.">
        <title>Orb-weaving spider Araneus ventricosus genome elucidates the spidroin gene catalogue.</title>
        <authorList>
            <person name="Kono N."/>
            <person name="Nakamura H."/>
            <person name="Ohtoshi R."/>
            <person name="Moran D.A.P."/>
            <person name="Shinohara A."/>
            <person name="Yoshida Y."/>
            <person name="Fujiwara M."/>
            <person name="Mori M."/>
            <person name="Tomita M."/>
            <person name="Arakawa K."/>
        </authorList>
    </citation>
    <scope>NUCLEOTIDE SEQUENCE [LARGE SCALE GENOMIC DNA]</scope>
</reference>
<dbReference type="AlphaFoldDB" id="A0A4Y2G4Z7"/>
<dbReference type="Proteomes" id="UP000499080">
    <property type="component" value="Unassembled WGS sequence"/>
</dbReference>
<evidence type="ECO:0000313" key="3">
    <source>
        <dbReference type="EMBL" id="GBM47785.1"/>
    </source>
</evidence>
<proteinExistence type="predicted"/>
<accession>A0A4Y2G4Z7</accession>
<dbReference type="Gene3D" id="1.10.10.60">
    <property type="entry name" value="Homeodomain-like"/>
    <property type="match status" value="1"/>
</dbReference>
<dbReference type="InterPro" id="IPR007889">
    <property type="entry name" value="HTH_Psq"/>
</dbReference>
<dbReference type="SUPFAM" id="SSF46689">
    <property type="entry name" value="Homeodomain-like"/>
    <property type="match status" value="1"/>
</dbReference>
<evidence type="ECO:0000259" key="2">
    <source>
        <dbReference type="Pfam" id="PF05225"/>
    </source>
</evidence>
<comment type="subcellular location">
    <subcellularLocation>
        <location evidence="1">Nucleus</location>
    </subcellularLocation>
</comment>
<evidence type="ECO:0000313" key="4">
    <source>
        <dbReference type="Proteomes" id="UP000499080"/>
    </source>
</evidence>
<dbReference type="OrthoDB" id="6436767at2759"/>
<dbReference type="GO" id="GO:0005634">
    <property type="term" value="C:nucleus"/>
    <property type="evidence" value="ECO:0007669"/>
    <property type="project" value="UniProtKB-SubCell"/>
</dbReference>
<comment type="caution">
    <text evidence="3">The sequence shown here is derived from an EMBL/GenBank/DDBJ whole genome shotgun (WGS) entry which is preliminary data.</text>
</comment>
<evidence type="ECO:0000256" key="1">
    <source>
        <dbReference type="ARBA" id="ARBA00004123"/>
    </source>
</evidence>
<dbReference type="GO" id="GO:0003677">
    <property type="term" value="F:DNA binding"/>
    <property type="evidence" value="ECO:0007669"/>
    <property type="project" value="InterPro"/>
</dbReference>
<dbReference type="EMBL" id="BGPR01001193">
    <property type="protein sequence ID" value="GBM47785.1"/>
    <property type="molecule type" value="Genomic_DNA"/>
</dbReference>
<protein>
    <recommendedName>
        <fullName evidence="2">HTH psq-type domain-containing protein</fullName>
    </recommendedName>
</protein>
<name>A0A4Y2G4Z7_ARAVE</name>
<sequence length="147" mass="17217">MLCTFLYDDLLQKNRSSVIVEADSMAASNIVYQSITFKDYSFYVYCYTTQHKLYFADPVERIVAFRKLSNQMGYSKFLIMGHYQRKTDQQSWSQESVTGVIQEVLEGNMGYRRASKAYSVPQTTLERNVKEALDRRKCLLKQQLEKC</sequence>